<dbReference type="Pfam" id="PF00001">
    <property type="entry name" value="7tm_1"/>
    <property type="match status" value="2"/>
</dbReference>
<evidence type="ECO:0000259" key="13">
    <source>
        <dbReference type="PROSITE" id="PS50262"/>
    </source>
</evidence>
<dbReference type="InterPro" id="IPR000725">
    <property type="entry name" value="Olfact_rcpt"/>
</dbReference>
<organism evidence="14 15">
    <name type="scientific">Galemys pyrenaicus</name>
    <name type="common">Iberian desman</name>
    <name type="synonym">Pyrenean desman</name>
    <dbReference type="NCBI Taxonomy" id="202257"/>
    <lineage>
        <taxon>Eukaryota</taxon>
        <taxon>Metazoa</taxon>
        <taxon>Chordata</taxon>
        <taxon>Craniata</taxon>
        <taxon>Vertebrata</taxon>
        <taxon>Euteleostomi</taxon>
        <taxon>Mammalia</taxon>
        <taxon>Eutheria</taxon>
        <taxon>Laurasiatheria</taxon>
        <taxon>Eulipotyphla</taxon>
        <taxon>Talpidae</taxon>
        <taxon>Galemys</taxon>
    </lineage>
</organism>
<dbReference type="PRINTS" id="PR00245">
    <property type="entry name" value="OLFACTORYR"/>
</dbReference>
<feature type="transmembrane region" description="Helical" evidence="12">
    <location>
        <begin position="283"/>
        <end position="303"/>
    </location>
</feature>
<comment type="function">
    <text evidence="1">Putative odorant or sperm cell receptor.</text>
</comment>
<feature type="transmembrane region" description="Helical" evidence="12">
    <location>
        <begin position="434"/>
        <end position="450"/>
    </location>
</feature>
<keyword evidence="3" id="KW-1003">Cell membrane</keyword>
<dbReference type="PANTHER" id="PTHR26453">
    <property type="entry name" value="OLFACTORY RECEPTOR"/>
    <property type="match status" value="1"/>
</dbReference>
<evidence type="ECO:0000256" key="4">
    <source>
        <dbReference type="ARBA" id="ARBA00022606"/>
    </source>
</evidence>
<dbReference type="GO" id="GO:0004930">
    <property type="term" value="F:G protein-coupled receptor activity"/>
    <property type="evidence" value="ECO:0007669"/>
    <property type="project" value="UniProtKB-KW"/>
</dbReference>
<evidence type="ECO:0000256" key="10">
    <source>
        <dbReference type="ARBA" id="ARBA00023224"/>
    </source>
</evidence>
<feature type="transmembrane region" description="Helical" evidence="12">
    <location>
        <begin position="145"/>
        <end position="164"/>
    </location>
</feature>
<feature type="transmembrane region" description="Helical" evidence="12">
    <location>
        <begin position="176"/>
        <end position="204"/>
    </location>
</feature>
<keyword evidence="4" id="KW-0716">Sensory transduction</keyword>
<feature type="transmembrane region" description="Helical" evidence="12">
    <location>
        <begin position="394"/>
        <end position="422"/>
    </location>
</feature>
<proteinExistence type="inferred from homology"/>
<feature type="transmembrane region" description="Helical" evidence="12">
    <location>
        <begin position="363"/>
        <end position="382"/>
    </location>
</feature>
<feature type="non-terminal residue" evidence="14">
    <location>
        <position position="499"/>
    </location>
</feature>
<evidence type="ECO:0000256" key="6">
    <source>
        <dbReference type="ARBA" id="ARBA00022725"/>
    </source>
</evidence>
<feature type="transmembrane region" description="Helical" evidence="12">
    <location>
        <begin position="216"/>
        <end position="232"/>
    </location>
</feature>
<keyword evidence="6" id="KW-0552">Olfaction</keyword>
<evidence type="ECO:0000256" key="9">
    <source>
        <dbReference type="ARBA" id="ARBA00023136"/>
    </source>
</evidence>
<reference evidence="14" key="1">
    <citation type="journal article" date="2021" name="Evol. Appl.">
        <title>The genome of the Pyrenean desman and the effects of bottlenecks and inbreeding on the genomic landscape of an endangered species.</title>
        <authorList>
            <person name="Escoda L."/>
            <person name="Castresana J."/>
        </authorList>
    </citation>
    <scope>NUCLEOTIDE SEQUENCE</scope>
    <source>
        <strain evidence="14">IBE-C5619</strain>
    </source>
</reference>
<dbReference type="EMBL" id="JAGFMF010012290">
    <property type="protein sequence ID" value="KAG8504488.1"/>
    <property type="molecule type" value="Genomic_DNA"/>
</dbReference>
<dbReference type="FunFam" id="1.20.1070.10:FF:000008">
    <property type="entry name" value="Olfactory receptor"/>
    <property type="match status" value="2"/>
</dbReference>
<dbReference type="SUPFAM" id="SSF81321">
    <property type="entry name" value="Family A G protein-coupled receptor-like"/>
    <property type="match status" value="2"/>
</dbReference>
<evidence type="ECO:0000256" key="5">
    <source>
        <dbReference type="ARBA" id="ARBA00022692"/>
    </source>
</evidence>
<dbReference type="Gene3D" id="1.20.1070.10">
    <property type="entry name" value="Rhodopsin 7-helix transmembrane proteins"/>
    <property type="match status" value="2"/>
</dbReference>
<sequence length="499" mass="56963">MEKWNHTSNDFILLGLFPHNRTGFLLSLLIIFIYFLASLGNSTMIHLIHVDARLHTPMYILLSQLSLMDMIYISTTVPKMLFNYFSGQKTISFMGCGFQSFFFLTMACSEGLLLASMTYDRYVAICHPLHYPVCMSKMTCSMPSIFLTAIPGPLTFFCDVPAMLPLACMDTWVYEYMVFVSTSLFLLIPFLGITASYARVLFAVYHMRSKEGQKKAFTTCSTHLTVVTFYYAPFVYTYLRPKTFRTPAEDKILAVFYTILTPMLNPIIYSLRNKEVLGAMTRLSLMDMIYISTTVPKMLFNYFSGQKTISFMGCGFQSFFFLTMACSEGLLLASMTYDRYVAICHPLHYPVCMSKMTCSMPSIFLTAIPGPLTFFCDVPAMLPLACMDTWVYEYMVFVSTSLFLLIPFLGITASYARVLFAVYHMRSKEGQKKAFTTCSTHLTVVTFYYAPFVYTYLRPRSLRSPAEDKILAVFYTILTPMLNPIIYSLRNKEVLGAMT</sequence>
<comment type="subcellular location">
    <subcellularLocation>
        <location evidence="2">Cell membrane</location>
        <topology evidence="2">Multi-pass membrane protein</topology>
    </subcellularLocation>
</comment>
<keyword evidence="9 12" id="KW-0472">Membrane</keyword>
<feature type="transmembrane region" description="Helical" evidence="12">
    <location>
        <begin position="309"/>
        <end position="333"/>
    </location>
</feature>
<evidence type="ECO:0000256" key="8">
    <source>
        <dbReference type="ARBA" id="ARBA00023040"/>
    </source>
</evidence>
<dbReference type="PROSITE" id="PS00237">
    <property type="entry name" value="G_PROTEIN_RECEP_F1_1"/>
    <property type="match status" value="2"/>
</dbReference>
<feature type="transmembrane region" description="Helical" evidence="12">
    <location>
        <begin position="90"/>
        <end position="115"/>
    </location>
</feature>
<keyword evidence="10 11" id="KW-0807">Transducer</keyword>
<evidence type="ECO:0000256" key="7">
    <source>
        <dbReference type="ARBA" id="ARBA00022989"/>
    </source>
</evidence>
<dbReference type="FunFam" id="1.20.1070.10:FF:000410">
    <property type="entry name" value="Olfactory receptor 1348"/>
    <property type="match status" value="1"/>
</dbReference>
<feature type="transmembrane region" description="Helical" evidence="12">
    <location>
        <begin position="24"/>
        <end position="47"/>
    </location>
</feature>
<keyword evidence="5 11" id="KW-0812">Transmembrane</keyword>
<evidence type="ECO:0000256" key="1">
    <source>
        <dbReference type="ARBA" id="ARBA00003929"/>
    </source>
</evidence>
<dbReference type="GO" id="GO:0005886">
    <property type="term" value="C:plasma membrane"/>
    <property type="evidence" value="ECO:0007669"/>
    <property type="project" value="UniProtKB-SubCell"/>
</dbReference>
<comment type="similarity">
    <text evidence="11">Belongs to the G-protein coupled receptor 1 family.</text>
</comment>
<dbReference type="GO" id="GO:0004984">
    <property type="term" value="F:olfactory receptor activity"/>
    <property type="evidence" value="ECO:0007669"/>
    <property type="project" value="InterPro"/>
</dbReference>
<dbReference type="Proteomes" id="UP000700334">
    <property type="component" value="Unassembled WGS sequence"/>
</dbReference>
<protein>
    <submittedName>
        <fullName evidence="14">Olfactory receptor 2L13</fullName>
    </submittedName>
</protein>
<gene>
    <name evidence="14" type="ORF">J0S82_002708</name>
</gene>
<keyword evidence="11 14" id="KW-0675">Receptor</keyword>
<dbReference type="AlphaFoldDB" id="A0A8J6DFJ1"/>
<dbReference type="PRINTS" id="PR00237">
    <property type="entry name" value="GPCRRHODOPSN"/>
</dbReference>
<evidence type="ECO:0000256" key="12">
    <source>
        <dbReference type="SAM" id="Phobius"/>
    </source>
</evidence>
<evidence type="ECO:0000256" key="2">
    <source>
        <dbReference type="ARBA" id="ARBA00004651"/>
    </source>
</evidence>
<keyword evidence="8 11" id="KW-0297">G-protein coupled receptor</keyword>
<evidence type="ECO:0000256" key="3">
    <source>
        <dbReference type="ARBA" id="ARBA00022475"/>
    </source>
</evidence>
<dbReference type="CDD" id="cd15421">
    <property type="entry name" value="7tmA_OR2T-like"/>
    <property type="match status" value="1"/>
</dbReference>
<evidence type="ECO:0000313" key="14">
    <source>
        <dbReference type="EMBL" id="KAG8504488.1"/>
    </source>
</evidence>
<comment type="caution">
    <text evidence="14">The sequence shown here is derived from an EMBL/GenBank/DDBJ whole genome shotgun (WGS) entry which is preliminary data.</text>
</comment>
<keyword evidence="15" id="KW-1185">Reference proteome</keyword>
<feature type="transmembrane region" description="Helical" evidence="12">
    <location>
        <begin position="59"/>
        <end position="78"/>
    </location>
</feature>
<feature type="domain" description="G-protein coupled receptors family 1 profile" evidence="13">
    <location>
        <begin position="280"/>
        <end position="487"/>
    </location>
</feature>
<name>A0A8J6DFJ1_GALPY</name>
<keyword evidence="7 12" id="KW-1133">Transmembrane helix</keyword>
<feature type="transmembrane region" description="Helical" evidence="12">
    <location>
        <begin position="252"/>
        <end position="271"/>
    </location>
</feature>
<evidence type="ECO:0000256" key="11">
    <source>
        <dbReference type="RuleBase" id="RU000688"/>
    </source>
</evidence>
<accession>A0A8J6DFJ1</accession>
<dbReference type="InterPro" id="IPR000276">
    <property type="entry name" value="GPCR_Rhodpsn"/>
</dbReference>
<feature type="domain" description="G-protein coupled receptors family 1 profile" evidence="13">
    <location>
        <begin position="40"/>
        <end position="269"/>
    </location>
</feature>
<dbReference type="InterPro" id="IPR017452">
    <property type="entry name" value="GPCR_Rhodpsn_7TM"/>
</dbReference>
<evidence type="ECO:0000313" key="15">
    <source>
        <dbReference type="Proteomes" id="UP000700334"/>
    </source>
</evidence>
<dbReference type="PROSITE" id="PS50262">
    <property type="entry name" value="G_PROTEIN_RECEP_F1_2"/>
    <property type="match status" value="2"/>
</dbReference>
<feature type="transmembrane region" description="Helical" evidence="12">
    <location>
        <begin position="470"/>
        <end position="489"/>
    </location>
</feature>